<feature type="transmembrane region" description="Helical" evidence="10">
    <location>
        <begin position="143"/>
        <end position="161"/>
    </location>
</feature>
<feature type="transmembrane region" description="Helical" evidence="10">
    <location>
        <begin position="217"/>
        <end position="239"/>
    </location>
</feature>
<evidence type="ECO:0000256" key="7">
    <source>
        <dbReference type="ARBA" id="ARBA00023002"/>
    </source>
</evidence>
<dbReference type="PANTHER" id="PTHR10556">
    <property type="entry name" value="3-OXO-5-ALPHA-STEROID 4-DEHYDROGENASE"/>
    <property type="match status" value="1"/>
</dbReference>
<dbReference type="GO" id="GO:0005789">
    <property type="term" value="C:endoplasmic reticulum membrane"/>
    <property type="evidence" value="ECO:0007669"/>
    <property type="project" value="UniProtKB-SubCell"/>
</dbReference>
<feature type="transmembrane region" description="Helical" evidence="10">
    <location>
        <begin position="182"/>
        <end position="202"/>
    </location>
</feature>
<name>A0A1A8WIY5_PLAOA</name>
<evidence type="ECO:0000256" key="1">
    <source>
        <dbReference type="ARBA" id="ARBA00004477"/>
    </source>
</evidence>
<evidence type="ECO:0000256" key="8">
    <source>
        <dbReference type="ARBA" id="ARBA00023098"/>
    </source>
</evidence>
<dbReference type="SUPFAM" id="SSF54236">
    <property type="entry name" value="Ubiquitin-like"/>
    <property type="match status" value="1"/>
</dbReference>
<dbReference type="GO" id="GO:0016627">
    <property type="term" value="F:oxidoreductase activity, acting on the CH-CH group of donors"/>
    <property type="evidence" value="ECO:0007669"/>
    <property type="project" value="InterPro"/>
</dbReference>
<keyword evidence="7" id="KW-0560">Oxidoreductase</keyword>
<proteinExistence type="inferred from homology"/>
<dbReference type="PANTHER" id="PTHR10556:SF28">
    <property type="entry name" value="VERY-LONG-CHAIN ENOYL-COA REDUCTASE"/>
    <property type="match status" value="1"/>
</dbReference>
<accession>A0A1A8WIY5</accession>
<sequence length="353" mass="41686">MKVILKKRNGKFIDCFDLSPSTTVDQFKEIYYKKYHYYPERQKWNLDSVLFAAKTNSGKDRITRNVAQCILQIAVENTYIRRTLKSGTFNENGIKDSDILIFKDLGVQISWRLVYVIEYLGPIFIFPFFYFCDKYIYPHTIKNKNIVQMLSLWFLLFHFLKREFESMFVHRFSNATMPIRRVPINCGHYWVLCGVNIGYYLFHPLYKPYNFESKPVIVYAVFFVLLILEFLNLKCHLILRNLRPRGTKNRGIPHGYGFNYISCANYFYESLIWIIFSLITNTLTGKGDNNTHGIIAESVITGVHASDIRTDTRRCHVVAITQMAIWALKKHSNYKKEFPNYPKNRKAIFPFIL</sequence>
<keyword evidence="8" id="KW-0443">Lipid metabolism</keyword>
<keyword evidence="4 10" id="KW-0812">Transmembrane</keyword>
<organism evidence="12 13">
    <name type="scientific">Plasmodium ovale curtisi</name>
    <dbReference type="NCBI Taxonomy" id="864141"/>
    <lineage>
        <taxon>Eukaryota</taxon>
        <taxon>Sar</taxon>
        <taxon>Alveolata</taxon>
        <taxon>Apicomplexa</taxon>
        <taxon>Aconoidasida</taxon>
        <taxon>Haemosporida</taxon>
        <taxon>Plasmodiidae</taxon>
        <taxon>Plasmodium</taxon>
        <taxon>Plasmodium (Plasmodium)</taxon>
    </lineage>
</organism>
<dbReference type="PROSITE" id="PS50244">
    <property type="entry name" value="S5A_REDUCTASE"/>
    <property type="match status" value="1"/>
</dbReference>
<keyword evidence="9 10" id="KW-0472">Membrane</keyword>
<dbReference type="InterPro" id="IPR001104">
    <property type="entry name" value="3-oxo-5_a-steroid_4-DH_C"/>
</dbReference>
<evidence type="ECO:0000256" key="5">
    <source>
        <dbReference type="ARBA" id="ARBA00022857"/>
    </source>
</evidence>
<dbReference type="InterPro" id="IPR029071">
    <property type="entry name" value="Ubiquitin-like_domsf"/>
</dbReference>
<dbReference type="AlphaFoldDB" id="A0A1A8WIY5"/>
<keyword evidence="6 10" id="KW-1133">Transmembrane helix</keyword>
<evidence type="ECO:0000256" key="4">
    <source>
        <dbReference type="ARBA" id="ARBA00022692"/>
    </source>
</evidence>
<dbReference type="Pfam" id="PF02544">
    <property type="entry name" value="Steroid_dh"/>
    <property type="match status" value="2"/>
</dbReference>
<keyword evidence="3" id="KW-0444">Lipid biosynthesis</keyword>
<evidence type="ECO:0000256" key="3">
    <source>
        <dbReference type="ARBA" id="ARBA00022516"/>
    </source>
</evidence>
<dbReference type="GO" id="GO:0042761">
    <property type="term" value="P:very long-chain fatty acid biosynthetic process"/>
    <property type="evidence" value="ECO:0007669"/>
    <property type="project" value="TreeGrafter"/>
</dbReference>
<protein>
    <submittedName>
        <fullName evidence="12">3-oxo-5-alpha-steroid 4-dehydrogenase, putative</fullName>
    </submittedName>
</protein>
<dbReference type="InterPro" id="IPR039357">
    <property type="entry name" value="SRD5A/TECR"/>
</dbReference>
<dbReference type="Proteomes" id="UP000078546">
    <property type="component" value="Unassembled WGS sequence"/>
</dbReference>
<keyword evidence="5" id="KW-0521">NADP</keyword>
<gene>
    <name evidence="12" type="ORF">POVCU1_021180</name>
</gene>
<feature type="domain" description="3-oxo-5-alpha-steroid 4-dehydrogenase C-terminal" evidence="11">
    <location>
        <begin position="176"/>
        <end position="284"/>
    </location>
</feature>
<evidence type="ECO:0000313" key="12">
    <source>
        <dbReference type="EMBL" id="SBS91783.1"/>
    </source>
</evidence>
<evidence type="ECO:0000256" key="2">
    <source>
        <dbReference type="ARBA" id="ARBA00007742"/>
    </source>
</evidence>
<dbReference type="CDD" id="cd01801">
    <property type="entry name" value="Ubl_TECR_like"/>
    <property type="match status" value="1"/>
</dbReference>
<evidence type="ECO:0000256" key="9">
    <source>
        <dbReference type="ARBA" id="ARBA00023136"/>
    </source>
</evidence>
<evidence type="ECO:0000313" key="13">
    <source>
        <dbReference type="Proteomes" id="UP000078546"/>
    </source>
</evidence>
<reference evidence="13" key="1">
    <citation type="submission" date="2016-05" db="EMBL/GenBank/DDBJ databases">
        <authorList>
            <person name="Naeem Raeece"/>
        </authorList>
    </citation>
    <scope>NUCLEOTIDE SEQUENCE [LARGE SCALE GENOMIC DNA]</scope>
</reference>
<evidence type="ECO:0000256" key="10">
    <source>
        <dbReference type="SAM" id="Phobius"/>
    </source>
</evidence>
<feature type="transmembrane region" description="Helical" evidence="10">
    <location>
        <begin position="113"/>
        <end position="131"/>
    </location>
</feature>
<dbReference type="EMBL" id="FLQV01000392">
    <property type="protein sequence ID" value="SBS91783.1"/>
    <property type="molecule type" value="Genomic_DNA"/>
</dbReference>
<evidence type="ECO:0000256" key="6">
    <source>
        <dbReference type="ARBA" id="ARBA00022989"/>
    </source>
</evidence>
<evidence type="ECO:0000259" key="11">
    <source>
        <dbReference type="Pfam" id="PF02544"/>
    </source>
</evidence>
<feature type="domain" description="3-oxo-5-alpha-steroid 4-dehydrogenase C-terminal" evidence="11">
    <location>
        <begin position="317"/>
        <end position="353"/>
    </location>
</feature>
<comment type="similarity">
    <text evidence="2">Belongs to the steroid 5-alpha reductase family.</text>
</comment>
<comment type="subcellular location">
    <subcellularLocation>
        <location evidence="1">Endoplasmic reticulum membrane</location>
        <topology evidence="1">Multi-pass membrane protein</topology>
    </subcellularLocation>
</comment>